<evidence type="ECO:0000313" key="2">
    <source>
        <dbReference type="Proteomes" id="UP000714915"/>
    </source>
</evidence>
<reference evidence="1" key="2">
    <citation type="journal article" date="2021" name="Microbiome">
        <title>Successional dynamics and alternative stable states in a saline activated sludge microbial community over 9 years.</title>
        <authorList>
            <person name="Wang Y."/>
            <person name="Ye J."/>
            <person name="Ju F."/>
            <person name="Liu L."/>
            <person name="Boyd J.A."/>
            <person name="Deng Y."/>
            <person name="Parks D.H."/>
            <person name="Jiang X."/>
            <person name="Yin X."/>
            <person name="Woodcroft B.J."/>
            <person name="Tyson G.W."/>
            <person name="Hugenholtz P."/>
            <person name="Polz M.F."/>
            <person name="Zhang T."/>
        </authorList>
    </citation>
    <scope>NUCLEOTIDE SEQUENCE</scope>
    <source>
        <strain evidence="1">HKST-UBA09</strain>
    </source>
</reference>
<dbReference type="EMBL" id="JAGQLF010000074">
    <property type="protein sequence ID" value="MCA9387259.1"/>
    <property type="molecule type" value="Genomic_DNA"/>
</dbReference>
<accession>A0A955LAS6</accession>
<comment type="caution">
    <text evidence="1">The sequence shown here is derived from an EMBL/GenBank/DDBJ whole genome shotgun (WGS) entry which is preliminary data.</text>
</comment>
<organism evidence="1 2">
    <name type="scientific">Candidatus Dojkabacteria bacterium</name>
    <dbReference type="NCBI Taxonomy" id="2099670"/>
    <lineage>
        <taxon>Bacteria</taxon>
        <taxon>Candidatus Dojkabacteria</taxon>
    </lineage>
</organism>
<sequence length="225" mass="25501">MDESGKEINVDIIQVEVLQDSDSDERIFRDVQIGDVTSRKNELFEESAYGEKSVFGNYKEVITLMDNILDEKAEVSISDLRARVKSLQYEIINFSKRVAEGLTTAYRQPSDSPLKVLGGIMSHDMINHSVNDYTYTLTFFDFALSDSSAENLKNLVGNYLTQLEEHMNSLQSFFLSFEKLMKGERVTFKDLIDTFPKISDAPIVYEFKNIEVENGGDGSNISINS</sequence>
<gene>
    <name evidence="1" type="ORF">KC669_04465</name>
</gene>
<name>A0A955LAS6_9BACT</name>
<feature type="non-terminal residue" evidence="1">
    <location>
        <position position="225"/>
    </location>
</feature>
<dbReference type="Proteomes" id="UP000714915">
    <property type="component" value="Unassembled WGS sequence"/>
</dbReference>
<evidence type="ECO:0000313" key="1">
    <source>
        <dbReference type="EMBL" id="MCA9387259.1"/>
    </source>
</evidence>
<proteinExistence type="predicted"/>
<dbReference type="AlphaFoldDB" id="A0A955LAS6"/>
<protein>
    <submittedName>
        <fullName evidence="1">Uncharacterized protein</fullName>
    </submittedName>
</protein>
<reference evidence="1" key="1">
    <citation type="submission" date="2020-04" db="EMBL/GenBank/DDBJ databases">
        <authorList>
            <person name="Zhang T."/>
        </authorList>
    </citation>
    <scope>NUCLEOTIDE SEQUENCE</scope>
    <source>
        <strain evidence="1">HKST-UBA09</strain>
    </source>
</reference>